<keyword evidence="2 8" id="KW-0349">Heme</keyword>
<evidence type="ECO:0000256" key="5">
    <source>
        <dbReference type="ARBA" id="ARBA00023004"/>
    </source>
</evidence>
<dbReference type="GO" id="GO:0005506">
    <property type="term" value="F:iron ion binding"/>
    <property type="evidence" value="ECO:0007669"/>
    <property type="project" value="InterPro"/>
</dbReference>
<keyword evidence="6" id="KW-0503">Monooxygenase</keyword>
<evidence type="ECO:0000256" key="3">
    <source>
        <dbReference type="ARBA" id="ARBA00022723"/>
    </source>
</evidence>
<accession>A0A7R8W7U1</accession>
<keyword evidence="3 8" id="KW-0479">Metal-binding</keyword>
<dbReference type="GO" id="GO:0016705">
    <property type="term" value="F:oxidoreductase activity, acting on paired donors, with incorporation or reduction of molecular oxygen"/>
    <property type="evidence" value="ECO:0007669"/>
    <property type="project" value="InterPro"/>
</dbReference>
<gene>
    <name evidence="9" type="ORF">CTOB1V02_LOCUS4466</name>
</gene>
<keyword evidence="5 8" id="KW-0408">Iron</keyword>
<dbReference type="GO" id="GO:0020037">
    <property type="term" value="F:heme binding"/>
    <property type="evidence" value="ECO:0007669"/>
    <property type="project" value="InterPro"/>
</dbReference>
<proteinExistence type="inferred from homology"/>
<comment type="similarity">
    <text evidence="1">Belongs to the cytochrome P450 family.</text>
</comment>
<dbReference type="InterPro" id="IPR036396">
    <property type="entry name" value="Cyt_P450_sf"/>
</dbReference>
<dbReference type="PANTHER" id="PTHR24302">
    <property type="entry name" value="CYTOCHROME P450 FAMILY 3"/>
    <property type="match status" value="1"/>
</dbReference>
<dbReference type="OrthoDB" id="1470350at2759"/>
<dbReference type="InterPro" id="IPR001128">
    <property type="entry name" value="Cyt_P450"/>
</dbReference>
<evidence type="ECO:0000313" key="9">
    <source>
        <dbReference type="EMBL" id="CAD7226548.1"/>
    </source>
</evidence>
<evidence type="ECO:0000256" key="2">
    <source>
        <dbReference type="ARBA" id="ARBA00022617"/>
    </source>
</evidence>
<keyword evidence="4" id="KW-0560">Oxidoreductase</keyword>
<name>A0A7R8W7U1_9CRUS</name>
<dbReference type="SUPFAM" id="SSF48264">
    <property type="entry name" value="Cytochrome P450"/>
    <property type="match status" value="1"/>
</dbReference>
<dbReference type="EMBL" id="OB660857">
    <property type="protein sequence ID" value="CAD7226548.1"/>
    <property type="molecule type" value="Genomic_DNA"/>
</dbReference>
<dbReference type="InterPro" id="IPR002401">
    <property type="entry name" value="Cyt_P450_E_grp-I"/>
</dbReference>
<evidence type="ECO:0000256" key="1">
    <source>
        <dbReference type="ARBA" id="ARBA00010617"/>
    </source>
</evidence>
<protein>
    <submittedName>
        <fullName evidence="9">Uncharacterized protein</fullName>
    </submittedName>
</protein>
<sequence length="910" mass="104439">MVRWPRISRAPNLTVQNEERESPIKCVVSTEQPCPTPLLAAPPPPPPHQPEESWLRPWFKISTVPVNKAGSVDFLEMELLVPAFISRRALQRALLCWCNMLLKKISPILSRFKISFGRMTLTFGLIGTAFTLTFGCIEMEIKLIPFTLKFRLHRNRMYRKSDCHIHLHLQPYQERIQVQTLLHVPKGRSYDFNSGKTDRLRQELTPAPHACFEAPLSYSNSMLRIWQGSPGFSSRVDSGRPAVSPDGRSQKSEDDFSPQVSIARRVRSLLKAQIHCFQCLTALVQGFAAQWYLKLTMDNRGVDQKKFFPDLLISNFLHPPIKNLESKFLSSDKENHTHTQYLLLAAVIFLVICLVKKTLIDPMYHWQRLGVKVHSSWLPYFGHMWGCWRKELFLQDYDAVQEMGNFYGYYEGSNPVLVVADPDIIKELMITKFEEFTDRRTPFSPMPKYFRKFIFWQCGEEWRTMRHAMSPFFTKAKVRQMFSVMNLCADSMVQKILQKVRPEGAELDVKSTAVCLTMDTITRCVYGIRVPGLDDPRHEVIKHSSLFNQHVESPAVMLVAKYPGLAALLCRVLPNFMGFGNLDFFMKLGRTVLTQKDAGSKSDSVEYMEMLLKLQKLERETGTLEKNKDKEQTNRTPTFGQEHVMTEEMVIAQTDDEDLFLRLICFGPQISLTLGSGAIRRDGSRLHQPATATYSLSKTQSLFPYRAFLLVLAGYETTSSAVAGAMFSLASKPECQEKLYQELKEKLVKNTHKTEDKDVSLQETLAECPYLANVVKEALRMYPPLFRLERVASRNTELGGVPLQKGTLVIVPTYCIHRSSENYDNPDVFDPDRWNEKEQRPFTWIPFGVGPRYCMGTLFGTENLKVILAKWVLNFRIEKCPKTPEAFDCAFNPISLNPRNIVLKFIPRVV</sequence>
<evidence type="ECO:0000256" key="6">
    <source>
        <dbReference type="ARBA" id="ARBA00023033"/>
    </source>
</evidence>
<comment type="function">
    <text evidence="7">Cytochromes P450 are a group of heme-thiolate monooxygenases. They oxidize a variety of structurally unrelated compounds, including steroids, fatty acids, and xenobiotics.</text>
</comment>
<organism evidence="9">
    <name type="scientific">Cyprideis torosa</name>
    <dbReference type="NCBI Taxonomy" id="163714"/>
    <lineage>
        <taxon>Eukaryota</taxon>
        <taxon>Metazoa</taxon>
        <taxon>Ecdysozoa</taxon>
        <taxon>Arthropoda</taxon>
        <taxon>Crustacea</taxon>
        <taxon>Oligostraca</taxon>
        <taxon>Ostracoda</taxon>
        <taxon>Podocopa</taxon>
        <taxon>Podocopida</taxon>
        <taxon>Cytherocopina</taxon>
        <taxon>Cytheroidea</taxon>
        <taxon>Cytherideidae</taxon>
        <taxon>Cyprideis</taxon>
    </lineage>
</organism>
<comment type="cofactor">
    <cofactor evidence="8">
        <name>heme</name>
        <dbReference type="ChEBI" id="CHEBI:30413"/>
    </cofactor>
</comment>
<dbReference type="AlphaFoldDB" id="A0A7R8W7U1"/>
<feature type="binding site" description="axial binding residue" evidence="8">
    <location>
        <position position="854"/>
    </location>
    <ligand>
        <name>heme</name>
        <dbReference type="ChEBI" id="CHEBI:30413"/>
    </ligand>
    <ligandPart>
        <name>Fe</name>
        <dbReference type="ChEBI" id="CHEBI:18248"/>
    </ligandPart>
</feature>
<evidence type="ECO:0000256" key="8">
    <source>
        <dbReference type="PIRSR" id="PIRSR602401-1"/>
    </source>
</evidence>
<dbReference type="Gene3D" id="1.10.630.10">
    <property type="entry name" value="Cytochrome P450"/>
    <property type="match status" value="1"/>
</dbReference>
<dbReference type="PRINTS" id="PR00463">
    <property type="entry name" value="EP450I"/>
</dbReference>
<dbReference type="InterPro" id="IPR017972">
    <property type="entry name" value="Cyt_P450_CS"/>
</dbReference>
<dbReference type="InterPro" id="IPR050705">
    <property type="entry name" value="Cytochrome_P450_3A"/>
</dbReference>
<evidence type="ECO:0000256" key="4">
    <source>
        <dbReference type="ARBA" id="ARBA00023002"/>
    </source>
</evidence>
<dbReference type="PRINTS" id="PR00385">
    <property type="entry name" value="P450"/>
</dbReference>
<dbReference type="PROSITE" id="PS00086">
    <property type="entry name" value="CYTOCHROME_P450"/>
    <property type="match status" value="1"/>
</dbReference>
<dbReference type="GO" id="GO:0008395">
    <property type="term" value="F:steroid hydroxylase activity"/>
    <property type="evidence" value="ECO:0007669"/>
    <property type="project" value="TreeGrafter"/>
</dbReference>
<reference evidence="9" key="1">
    <citation type="submission" date="2020-11" db="EMBL/GenBank/DDBJ databases">
        <authorList>
            <person name="Tran Van P."/>
        </authorList>
    </citation>
    <scope>NUCLEOTIDE SEQUENCE</scope>
</reference>
<dbReference type="Pfam" id="PF00067">
    <property type="entry name" value="p450"/>
    <property type="match status" value="2"/>
</dbReference>
<dbReference type="PANTHER" id="PTHR24302:SF15">
    <property type="entry name" value="FATTY-ACID PEROXYGENASE"/>
    <property type="match status" value="1"/>
</dbReference>
<evidence type="ECO:0000256" key="7">
    <source>
        <dbReference type="ARBA" id="ARBA00043906"/>
    </source>
</evidence>